<evidence type="ECO:0000313" key="3">
    <source>
        <dbReference type="EMBL" id="OGI95106.1"/>
    </source>
</evidence>
<dbReference type="InterPro" id="IPR020843">
    <property type="entry name" value="ER"/>
</dbReference>
<accession>A0A1F6XLW7</accession>
<dbReference type="GO" id="GO:0016491">
    <property type="term" value="F:oxidoreductase activity"/>
    <property type="evidence" value="ECO:0007669"/>
    <property type="project" value="UniProtKB-KW"/>
</dbReference>
<dbReference type="Proteomes" id="UP000178104">
    <property type="component" value="Unassembled WGS sequence"/>
</dbReference>
<dbReference type="EMBL" id="MFVE01000007">
    <property type="protein sequence ID" value="OGI95106.1"/>
    <property type="molecule type" value="Genomic_DNA"/>
</dbReference>
<reference evidence="3 4" key="1">
    <citation type="journal article" date="2016" name="Nat. Commun.">
        <title>Thousands of microbial genomes shed light on interconnected biogeochemical processes in an aquifer system.</title>
        <authorList>
            <person name="Anantharaman K."/>
            <person name="Brown C.T."/>
            <person name="Hug L.A."/>
            <person name="Sharon I."/>
            <person name="Castelle C.J."/>
            <person name="Probst A.J."/>
            <person name="Thomas B.C."/>
            <person name="Singh A."/>
            <person name="Wilkins M.J."/>
            <person name="Karaoz U."/>
            <person name="Brodie E.L."/>
            <person name="Williams K.H."/>
            <person name="Hubbard S.S."/>
            <person name="Banfield J.F."/>
        </authorList>
    </citation>
    <scope>NUCLEOTIDE SEQUENCE [LARGE SCALE GENOMIC DNA]</scope>
</reference>
<dbReference type="SUPFAM" id="SSF51735">
    <property type="entry name" value="NAD(P)-binding Rossmann-fold domains"/>
    <property type="match status" value="1"/>
</dbReference>
<dbReference type="AlphaFoldDB" id="A0A1F6XLW7"/>
<dbReference type="PROSITE" id="PS01162">
    <property type="entry name" value="QOR_ZETA_CRYSTAL"/>
    <property type="match status" value="1"/>
</dbReference>
<evidence type="ECO:0000259" key="2">
    <source>
        <dbReference type="SMART" id="SM00829"/>
    </source>
</evidence>
<dbReference type="InterPro" id="IPR011032">
    <property type="entry name" value="GroES-like_sf"/>
</dbReference>
<dbReference type="PANTHER" id="PTHR11695:SF294">
    <property type="entry name" value="RETICULON-4-INTERACTING PROTEIN 1, MITOCHONDRIAL"/>
    <property type="match status" value="1"/>
</dbReference>
<dbReference type="InterPro" id="IPR013154">
    <property type="entry name" value="ADH-like_N"/>
</dbReference>
<dbReference type="STRING" id="1801780.A2917_01825"/>
<organism evidence="3 4">
    <name type="scientific">Candidatus Nomurabacteria bacterium RIFCSPLOWO2_01_FULL_42_17</name>
    <dbReference type="NCBI Taxonomy" id="1801780"/>
    <lineage>
        <taxon>Bacteria</taxon>
        <taxon>Candidatus Nomuraibacteriota</taxon>
    </lineage>
</organism>
<dbReference type="SMART" id="SM00829">
    <property type="entry name" value="PKS_ER"/>
    <property type="match status" value="1"/>
</dbReference>
<dbReference type="InterPro" id="IPR050700">
    <property type="entry name" value="YIM1/Zinc_Alcohol_DH_Fams"/>
</dbReference>
<dbReference type="Gene3D" id="3.40.50.720">
    <property type="entry name" value="NAD(P)-binding Rossmann-like Domain"/>
    <property type="match status" value="1"/>
</dbReference>
<dbReference type="Pfam" id="PF13602">
    <property type="entry name" value="ADH_zinc_N_2"/>
    <property type="match status" value="1"/>
</dbReference>
<name>A0A1F6XLW7_9BACT</name>
<protein>
    <recommendedName>
        <fullName evidence="2">Enoyl reductase (ER) domain-containing protein</fullName>
    </recommendedName>
</protein>
<dbReference type="Pfam" id="PF08240">
    <property type="entry name" value="ADH_N"/>
    <property type="match status" value="1"/>
</dbReference>
<evidence type="ECO:0000313" key="4">
    <source>
        <dbReference type="Proteomes" id="UP000178104"/>
    </source>
</evidence>
<dbReference type="Gene3D" id="3.90.180.10">
    <property type="entry name" value="Medium-chain alcohol dehydrogenases, catalytic domain"/>
    <property type="match status" value="1"/>
</dbReference>
<feature type="domain" description="Enoyl reductase (ER)" evidence="2">
    <location>
        <begin position="10"/>
        <end position="308"/>
    </location>
</feature>
<dbReference type="SUPFAM" id="SSF50129">
    <property type="entry name" value="GroES-like"/>
    <property type="match status" value="1"/>
</dbReference>
<proteinExistence type="predicted"/>
<dbReference type="InterPro" id="IPR036291">
    <property type="entry name" value="NAD(P)-bd_dom_sf"/>
</dbReference>
<sequence>MKAAQINSYGSEDVLQLSADAPKPVAGAGEVLVEVYAAGVNPFDIKVREGKLQEVKQLQFPATLGGDLAGIVSEIGEGVMEFKVGDAVFGQANALGGQGSYAEFTTLKAEALAPKPNSLDFINAAGAPLVGVSAYQALVDHAGLKKGQKILIHGGAGGIGTFAIQLAKHLGAYVATTASAGDAEYVKNLGADEVIDYKTQAFEKLIKDYDVVYDTVGGETFVRSHEVLKQGGILVTMAGKPDDELAKQYSIKVIGQVTKVINEKLAKLAELLDKGVVKVNIDKVFPLDQAGEAQAYLKAGQHRGKVVLKIK</sequence>
<dbReference type="GO" id="GO:0008270">
    <property type="term" value="F:zinc ion binding"/>
    <property type="evidence" value="ECO:0007669"/>
    <property type="project" value="InterPro"/>
</dbReference>
<dbReference type="InterPro" id="IPR002364">
    <property type="entry name" value="Quin_OxRdtase/zeta-crystal_CS"/>
</dbReference>
<dbReference type="CDD" id="cd05289">
    <property type="entry name" value="MDR_like_2"/>
    <property type="match status" value="1"/>
</dbReference>
<keyword evidence="1" id="KW-0560">Oxidoreductase</keyword>
<gene>
    <name evidence="3" type="ORF">A2917_01825</name>
</gene>
<comment type="caution">
    <text evidence="3">The sequence shown here is derived from an EMBL/GenBank/DDBJ whole genome shotgun (WGS) entry which is preliminary data.</text>
</comment>
<dbReference type="PANTHER" id="PTHR11695">
    <property type="entry name" value="ALCOHOL DEHYDROGENASE RELATED"/>
    <property type="match status" value="1"/>
</dbReference>
<evidence type="ECO:0000256" key="1">
    <source>
        <dbReference type="ARBA" id="ARBA00023002"/>
    </source>
</evidence>